<evidence type="ECO:0000313" key="3">
    <source>
        <dbReference type="Proteomes" id="UP000830671"/>
    </source>
</evidence>
<organism evidence="2 3">
    <name type="scientific">Colletotrichum lupini</name>
    <dbReference type="NCBI Taxonomy" id="145971"/>
    <lineage>
        <taxon>Eukaryota</taxon>
        <taxon>Fungi</taxon>
        <taxon>Dikarya</taxon>
        <taxon>Ascomycota</taxon>
        <taxon>Pezizomycotina</taxon>
        <taxon>Sordariomycetes</taxon>
        <taxon>Hypocreomycetidae</taxon>
        <taxon>Glomerellales</taxon>
        <taxon>Glomerellaceae</taxon>
        <taxon>Colletotrichum</taxon>
        <taxon>Colletotrichum acutatum species complex</taxon>
    </lineage>
</organism>
<evidence type="ECO:0000256" key="1">
    <source>
        <dbReference type="SAM" id="MobiDB-lite"/>
    </source>
</evidence>
<accession>A0A9Q8SV07</accession>
<keyword evidence="3" id="KW-1185">Reference proteome</keyword>
<sequence length="75" mass="8099">TIPTRYRSTSTPPPDPSRARQPGRCSSILPLPPRAVLAARPSSSPTTAAPLRRRSRSLSKRACSSYTSMATTACW</sequence>
<feature type="region of interest" description="Disordered" evidence="1">
    <location>
        <begin position="38"/>
        <end position="75"/>
    </location>
</feature>
<gene>
    <name evidence="2" type="ORF">CLUP02_08816</name>
</gene>
<dbReference type="KEGG" id="clup:CLUP02_08816"/>
<protein>
    <submittedName>
        <fullName evidence="2">Uncharacterized protein</fullName>
    </submittedName>
</protein>
<dbReference type="EMBL" id="CP019476">
    <property type="protein sequence ID" value="UQC83321.1"/>
    <property type="molecule type" value="Genomic_DNA"/>
</dbReference>
<feature type="non-terminal residue" evidence="2">
    <location>
        <position position="1"/>
    </location>
</feature>
<feature type="compositionally biased region" description="Low complexity" evidence="1">
    <location>
        <begin position="1"/>
        <end position="10"/>
    </location>
</feature>
<reference evidence="2" key="1">
    <citation type="journal article" date="2021" name="Mol. Plant Microbe Interact.">
        <title>Complete Genome Sequence of the Plant-Pathogenic Fungus Colletotrichum lupini.</title>
        <authorList>
            <person name="Baroncelli R."/>
            <person name="Pensec F."/>
            <person name="Da Lio D."/>
            <person name="Boufleur T."/>
            <person name="Vicente I."/>
            <person name="Sarrocco S."/>
            <person name="Picot A."/>
            <person name="Baraldi E."/>
            <person name="Sukno S."/>
            <person name="Thon M."/>
            <person name="Le Floch G."/>
        </authorList>
    </citation>
    <scope>NUCLEOTIDE SEQUENCE</scope>
    <source>
        <strain evidence="2">IMI 504893</strain>
    </source>
</reference>
<name>A0A9Q8SV07_9PEZI</name>
<dbReference type="RefSeq" id="XP_049144940.1">
    <property type="nucleotide sequence ID" value="XM_049287797.1"/>
</dbReference>
<feature type="compositionally biased region" description="Polar residues" evidence="1">
    <location>
        <begin position="66"/>
        <end position="75"/>
    </location>
</feature>
<dbReference type="GeneID" id="73342807"/>
<evidence type="ECO:0000313" key="2">
    <source>
        <dbReference type="EMBL" id="UQC83321.1"/>
    </source>
</evidence>
<proteinExistence type="predicted"/>
<feature type="compositionally biased region" description="Low complexity" evidence="1">
    <location>
        <begin position="38"/>
        <end position="50"/>
    </location>
</feature>
<dbReference type="Proteomes" id="UP000830671">
    <property type="component" value="Chromosome 4"/>
</dbReference>
<dbReference type="AlphaFoldDB" id="A0A9Q8SV07"/>
<feature type="region of interest" description="Disordered" evidence="1">
    <location>
        <begin position="1"/>
        <end position="26"/>
    </location>
</feature>